<dbReference type="Proteomes" id="UP000252519">
    <property type="component" value="Unassembled WGS sequence"/>
</dbReference>
<protein>
    <submittedName>
        <fullName evidence="3">Uncharacterized protein</fullName>
    </submittedName>
</protein>
<evidence type="ECO:0000313" key="3">
    <source>
        <dbReference type="EMBL" id="RCN40925.1"/>
    </source>
</evidence>
<accession>A0A368GD52</accession>
<evidence type="ECO:0000313" key="4">
    <source>
        <dbReference type="Proteomes" id="UP000252519"/>
    </source>
</evidence>
<evidence type="ECO:0000256" key="2">
    <source>
        <dbReference type="SAM" id="MobiDB-lite"/>
    </source>
</evidence>
<dbReference type="AlphaFoldDB" id="A0A368GD52"/>
<evidence type="ECO:0000256" key="1">
    <source>
        <dbReference type="SAM" id="Coils"/>
    </source>
</evidence>
<dbReference type="EMBL" id="JOJR01000258">
    <property type="protein sequence ID" value="RCN40925.1"/>
    <property type="molecule type" value="Genomic_DNA"/>
</dbReference>
<reference evidence="3 4" key="1">
    <citation type="submission" date="2014-10" db="EMBL/GenBank/DDBJ databases">
        <title>Draft genome of the hookworm Ancylostoma caninum.</title>
        <authorList>
            <person name="Mitreva M."/>
        </authorList>
    </citation>
    <scope>NUCLEOTIDE SEQUENCE [LARGE SCALE GENOMIC DNA]</scope>
    <source>
        <strain evidence="3 4">Baltimore</strain>
    </source>
</reference>
<comment type="caution">
    <text evidence="3">The sequence shown here is derived from an EMBL/GenBank/DDBJ whole genome shotgun (WGS) entry which is preliminary data.</text>
</comment>
<organism evidence="3 4">
    <name type="scientific">Ancylostoma caninum</name>
    <name type="common">Dog hookworm</name>
    <dbReference type="NCBI Taxonomy" id="29170"/>
    <lineage>
        <taxon>Eukaryota</taxon>
        <taxon>Metazoa</taxon>
        <taxon>Ecdysozoa</taxon>
        <taxon>Nematoda</taxon>
        <taxon>Chromadorea</taxon>
        <taxon>Rhabditida</taxon>
        <taxon>Rhabditina</taxon>
        <taxon>Rhabditomorpha</taxon>
        <taxon>Strongyloidea</taxon>
        <taxon>Ancylostomatidae</taxon>
        <taxon>Ancylostomatinae</taxon>
        <taxon>Ancylostoma</taxon>
    </lineage>
</organism>
<keyword evidence="4" id="KW-1185">Reference proteome</keyword>
<dbReference type="STRING" id="29170.A0A368GD52"/>
<sequence>MDEDEEIYVCADEDLAEVRDDEVVDTPPSRNREVLEPRSSEMRLEEVELLAELYVQNKDQYHSKFKTGSKLSKKWAISLSELGFAPRTAGQVKQKILDMKKKARKYLSDERREMTKTGGGKCSKKPAPNWLVALCSAMKKDGTGHGISGAAVARDLLVQIQPRARREPEARVQPHSQPEQISQSETGSLPEPTNENSDDSRSAPPNGESRRGNSSASSAVRTGRCVPRLRTVIRSRRSEVEELRIRMLQKECELVTFRLEAERKRLNAEQAREEYYNLKIRRMSDDVT</sequence>
<feature type="region of interest" description="Disordered" evidence="2">
    <location>
        <begin position="165"/>
        <end position="223"/>
    </location>
</feature>
<keyword evidence="1" id="KW-0175">Coiled coil</keyword>
<feature type="compositionally biased region" description="Polar residues" evidence="2">
    <location>
        <begin position="174"/>
        <end position="195"/>
    </location>
</feature>
<dbReference type="OrthoDB" id="6340111at2759"/>
<feature type="coiled-coil region" evidence="1">
    <location>
        <begin position="254"/>
        <end position="281"/>
    </location>
</feature>
<gene>
    <name evidence="3" type="ORF">ANCCAN_13122</name>
</gene>
<name>A0A368GD52_ANCCA</name>
<proteinExistence type="predicted"/>